<evidence type="ECO:0000313" key="4">
    <source>
        <dbReference type="EMBL" id="WMN10966.1"/>
    </source>
</evidence>
<feature type="compositionally biased region" description="Acidic residues" evidence="1">
    <location>
        <begin position="69"/>
        <end position="89"/>
    </location>
</feature>
<feature type="transmembrane region" description="Helical" evidence="2">
    <location>
        <begin position="101"/>
        <end position="123"/>
    </location>
</feature>
<evidence type="ECO:0000256" key="1">
    <source>
        <dbReference type="SAM" id="MobiDB-lite"/>
    </source>
</evidence>
<dbReference type="InterPro" id="IPR036680">
    <property type="entry name" value="SPOR-like_sf"/>
</dbReference>
<gene>
    <name evidence="4" type="ORF">QYS49_36660</name>
</gene>
<feature type="compositionally biased region" description="Basic and acidic residues" evidence="1">
    <location>
        <begin position="1"/>
        <end position="20"/>
    </location>
</feature>
<organism evidence="4 5">
    <name type="scientific">Marivirga salinarum</name>
    <dbReference type="NCBI Taxonomy" id="3059078"/>
    <lineage>
        <taxon>Bacteria</taxon>
        <taxon>Pseudomonadati</taxon>
        <taxon>Bacteroidota</taxon>
        <taxon>Cytophagia</taxon>
        <taxon>Cytophagales</taxon>
        <taxon>Marivirgaceae</taxon>
        <taxon>Marivirga</taxon>
    </lineage>
</organism>
<name>A0AA51RAB6_9BACT</name>
<reference evidence="4 5" key="1">
    <citation type="submission" date="2023-08" db="EMBL/GenBank/DDBJ databases">
        <title>Comparative genomics and taxonomic characterization of three novel marine species of genus Marivirga.</title>
        <authorList>
            <person name="Muhammad N."/>
            <person name="Kim S.-G."/>
        </authorList>
    </citation>
    <scope>NUCLEOTIDE SEQUENCE [LARGE SCALE GENOMIC DNA]</scope>
    <source>
        <strain evidence="4 5">BDSF4-3</strain>
    </source>
</reference>
<protein>
    <submittedName>
        <fullName evidence="4">SPOR domain-containing protein</fullName>
    </submittedName>
</protein>
<keyword evidence="2" id="KW-0472">Membrane</keyword>
<dbReference type="AlphaFoldDB" id="A0AA51RAB6"/>
<proteinExistence type="predicted"/>
<feature type="region of interest" description="Disordered" evidence="1">
    <location>
        <begin position="1"/>
        <end position="98"/>
    </location>
</feature>
<feature type="domain" description="SPOR" evidence="3">
    <location>
        <begin position="170"/>
        <end position="248"/>
    </location>
</feature>
<keyword evidence="5" id="KW-1185">Reference proteome</keyword>
<evidence type="ECO:0000313" key="5">
    <source>
        <dbReference type="Proteomes" id="UP001230496"/>
    </source>
</evidence>
<keyword evidence="2" id="KW-0812">Transmembrane</keyword>
<dbReference type="PROSITE" id="PS51724">
    <property type="entry name" value="SPOR"/>
    <property type="match status" value="1"/>
</dbReference>
<dbReference type="Gene3D" id="3.30.70.1070">
    <property type="entry name" value="Sporulation related repeat"/>
    <property type="match status" value="1"/>
</dbReference>
<accession>A0AA51RAB6</accession>
<dbReference type="RefSeq" id="WP_308347608.1">
    <property type="nucleotide sequence ID" value="NZ_CP129971.1"/>
</dbReference>
<dbReference type="Pfam" id="PF05036">
    <property type="entry name" value="SPOR"/>
    <property type="match status" value="1"/>
</dbReference>
<dbReference type="GO" id="GO:0042834">
    <property type="term" value="F:peptidoglycan binding"/>
    <property type="evidence" value="ECO:0007669"/>
    <property type="project" value="InterPro"/>
</dbReference>
<evidence type="ECO:0000259" key="3">
    <source>
        <dbReference type="PROSITE" id="PS51724"/>
    </source>
</evidence>
<dbReference type="InterPro" id="IPR007730">
    <property type="entry name" value="SPOR-like_dom"/>
</dbReference>
<evidence type="ECO:0000256" key="2">
    <source>
        <dbReference type="SAM" id="Phobius"/>
    </source>
</evidence>
<keyword evidence="2" id="KW-1133">Transmembrane helix</keyword>
<dbReference type="KEGG" id="msaa:QYS49_36660"/>
<feature type="compositionally biased region" description="Acidic residues" evidence="1">
    <location>
        <begin position="21"/>
        <end position="38"/>
    </location>
</feature>
<dbReference type="EMBL" id="CP129971">
    <property type="protein sequence ID" value="WMN10966.1"/>
    <property type="molecule type" value="Genomic_DNA"/>
</dbReference>
<dbReference type="SUPFAM" id="SSF110997">
    <property type="entry name" value="Sporulation related repeat"/>
    <property type="match status" value="1"/>
</dbReference>
<dbReference type="Proteomes" id="UP001230496">
    <property type="component" value="Chromosome"/>
</dbReference>
<sequence length="248" mass="27940">MAKKDKKDEEYKDENLHNEPEQDDEDFGLPDLDDDSDSDKDSSSTTEESEQETSFDTSETSEEPIASDYEQEDDEYDPDPFGDDEEEEPVSTYTPPKKQSAAPIIITLSIIVILACVLVYFFFLREPEKEPVAQKPVKDTTSYVVEKPVEPEPEVIEPEEPSVGVVNTLNSRTGRSYVVVGSFFDEDLAQDYADKLTKDGTNAYIIPPFGKSKFNRVAIEETESFAAASTRATELSGQFKEQPWPLKY</sequence>